<proteinExistence type="predicted"/>
<dbReference type="EMBL" id="LR216287">
    <property type="protein sequence ID" value="VFJ13664.1"/>
    <property type="molecule type" value="Genomic_DNA"/>
</dbReference>
<protein>
    <submittedName>
        <fullName evidence="1">Uncharacterized protein</fullName>
    </submittedName>
</protein>
<dbReference type="KEGG" id="nfn:NFRAN_1342"/>
<dbReference type="OrthoDB" id="380793at2157"/>
<name>A0A484IF96_9ARCH</name>
<keyword evidence="2" id="KW-1185">Reference proteome</keyword>
<dbReference type="GeneID" id="55648758"/>
<gene>
    <name evidence="1" type="ORF">NFRAN_1342</name>
</gene>
<reference evidence="1 2" key="1">
    <citation type="submission" date="2019-02" db="EMBL/GenBank/DDBJ databases">
        <authorList>
            <person name="Lehtovirta-Morley E L."/>
        </authorList>
    </citation>
    <scope>NUCLEOTIDE SEQUENCE [LARGE SCALE GENOMIC DNA]</scope>
    <source>
        <strain evidence="1">NFRAN1</strain>
    </source>
</reference>
<sequence length="45" mass="5475">MDSAIFDSTYKYFQYGFRIVEKQIENREIRLDLMVETTPENVERV</sequence>
<organism evidence="1 2">
    <name type="scientific">Candidatus Nitrosocosmicus franklandianus</name>
    <dbReference type="NCBI Taxonomy" id="1798806"/>
    <lineage>
        <taxon>Archaea</taxon>
        <taxon>Nitrososphaerota</taxon>
        <taxon>Nitrososphaeria</taxon>
        <taxon>Nitrososphaerales</taxon>
        <taxon>Nitrososphaeraceae</taxon>
        <taxon>Candidatus Nitrosocosmicus</taxon>
    </lineage>
</organism>
<dbReference type="Proteomes" id="UP000294299">
    <property type="component" value="Chromosome NFRAN"/>
</dbReference>
<evidence type="ECO:0000313" key="1">
    <source>
        <dbReference type="EMBL" id="VFJ13664.1"/>
    </source>
</evidence>
<accession>A0A484IF96</accession>
<evidence type="ECO:0000313" key="2">
    <source>
        <dbReference type="Proteomes" id="UP000294299"/>
    </source>
</evidence>
<dbReference type="AlphaFoldDB" id="A0A484IF96"/>
<dbReference type="RefSeq" id="WP_172602157.1">
    <property type="nucleotide sequence ID" value="NZ_LR216287.1"/>
</dbReference>